<name>E2ZAY7_9FIRM</name>
<dbReference type="PIRSF" id="PIRSF015617">
    <property type="entry name" value="Adensltrnsf_CobA"/>
    <property type="match status" value="1"/>
</dbReference>
<dbReference type="SUPFAM" id="SSF52540">
    <property type="entry name" value="P-loop containing nucleoside triphosphate hydrolases"/>
    <property type="match status" value="1"/>
</dbReference>
<dbReference type="GO" id="GO:0008817">
    <property type="term" value="F:corrinoid adenosyltransferase activity"/>
    <property type="evidence" value="ECO:0007669"/>
    <property type="project" value="InterPro"/>
</dbReference>
<evidence type="ECO:0000313" key="2">
    <source>
        <dbReference type="Proteomes" id="UP000003195"/>
    </source>
</evidence>
<dbReference type="AlphaFoldDB" id="E2ZAY7"/>
<dbReference type="RefSeq" id="WP_006941501.1">
    <property type="nucleotide sequence ID" value="NZ_GL538187.1"/>
</dbReference>
<dbReference type="PANTHER" id="PTHR46638">
    <property type="entry name" value="CORRINOID ADENOSYLTRANSFERASE"/>
    <property type="match status" value="1"/>
</dbReference>
<dbReference type="Gene3D" id="3.40.50.300">
    <property type="entry name" value="P-loop containing nucleotide triphosphate hydrolases"/>
    <property type="match status" value="1"/>
</dbReference>
<dbReference type="HOGENOM" id="CLU_088595_2_0_9"/>
<accession>E2ZAY7</accession>
<gene>
    <name evidence="1" type="ORF">HMPREF9429_00612</name>
</gene>
<proteinExistence type="predicted"/>
<protein>
    <submittedName>
        <fullName evidence="1">Putative cob(I)yrinic acid a,c-diamide adenosyltransferase</fullName>
    </submittedName>
</protein>
<dbReference type="Proteomes" id="UP000003195">
    <property type="component" value="Unassembled WGS sequence"/>
</dbReference>
<dbReference type="InterPro" id="IPR027417">
    <property type="entry name" value="P-loop_NTPase"/>
</dbReference>
<keyword evidence="2" id="KW-1185">Reference proteome</keyword>
<dbReference type="GO" id="GO:0005524">
    <property type="term" value="F:ATP binding"/>
    <property type="evidence" value="ECO:0007669"/>
    <property type="project" value="InterPro"/>
</dbReference>
<comment type="caution">
    <text evidence="1">The sequence shown here is derived from an EMBL/GenBank/DDBJ whole genome shotgun (WGS) entry which is preliminary data.</text>
</comment>
<dbReference type="PANTHER" id="PTHR46638:SF1">
    <property type="entry name" value="CORRINOID ADENOSYLTRANSFERASE"/>
    <property type="match status" value="1"/>
</dbReference>
<organism evidence="1 2">
    <name type="scientific">Megasphaera micronuciformis F0359</name>
    <dbReference type="NCBI Taxonomy" id="706434"/>
    <lineage>
        <taxon>Bacteria</taxon>
        <taxon>Bacillati</taxon>
        <taxon>Bacillota</taxon>
        <taxon>Negativicutes</taxon>
        <taxon>Veillonellales</taxon>
        <taxon>Veillonellaceae</taxon>
        <taxon>Megasphaera</taxon>
    </lineage>
</organism>
<dbReference type="STRING" id="706434.HMPREF9429_00612"/>
<dbReference type="GO" id="GO:0009236">
    <property type="term" value="P:cobalamin biosynthetic process"/>
    <property type="evidence" value="ECO:0007669"/>
    <property type="project" value="InterPro"/>
</dbReference>
<dbReference type="eggNOG" id="COG2109">
    <property type="taxonomic scope" value="Bacteria"/>
</dbReference>
<reference evidence="1 2" key="1">
    <citation type="submission" date="2010-08" db="EMBL/GenBank/DDBJ databases">
        <authorList>
            <person name="Weinstock G."/>
            <person name="Sodergren E."/>
            <person name="Clifton S."/>
            <person name="Fulton L."/>
            <person name="Fulton B."/>
            <person name="Courtney L."/>
            <person name="Fronick C."/>
            <person name="Harrison M."/>
            <person name="Strong C."/>
            <person name="Farmer C."/>
            <person name="Delahaunty K."/>
            <person name="Markovic C."/>
            <person name="Hall O."/>
            <person name="Minx P."/>
            <person name="Tomlinson C."/>
            <person name="Mitreva M."/>
            <person name="Hou S."/>
            <person name="Chen J."/>
            <person name="Wollam A."/>
            <person name="Pepin K.H."/>
            <person name="Johnson M."/>
            <person name="Bhonagiri V."/>
            <person name="Zhang X."/>
            <person name="Suruliraj S."/>
            <person name="Warren W."/>
            <person name="Chinwalla A."/>
            <person name="Mardis E.R."/>
            <person name="Wilson R.K."/>
        </authorList>
    </citation>
    <scope>NUCLEOTIDE SEQUENCE [LARGE SCALE GENOMIC DNA]</scope>
    <source>
        <strain evidence="1 2">F0359</strain>
    </source>
</reference>
<dbReference type="Pfam" id="PF02572">
    <property type="entry name" value="CobA_CobO_BtuR"/>
    <property type="match status" value="1"/>
</dbReference>
<evidence type="ECO:0000313" key="1">
    <source>
        <dbReference type="EMBL" id="EFQ04508.1"/>
    </source>
</evidence>
<dbReference type="EMBL" id="AECS01000014">
    <property type="protein sequence ID" value="EFQ04508.1"/>
    <property type="molecule type" value="Genomic_DNA"/>
</dbReference>
<dbReference type="InterPro" id="IPR003724">
    <property type="entry name" value="CblAdoTrfase_CobA"/>
</dbReference>
<keyword evidence="1" id="KW-0808">Transferase</keyword>
<sequence length="176" mass="19398">MMNKGLIHIYCGDGKGKTTASIGLTIRCVGRGGKVLFVQFLKERKTGEIAVLTTLPSVTVRRGKGTGKFTFQMNSLELAAAKKIQEETFDYICRICRENPPDLLIMDEIIGACTTGLVSEDKLIHFLTSKPIQTEVVLTGRNPSQKLIALADYVSEIKKIKHPFDKGVEARVGIEE</sequence>